<dbReference type="RefSeq" id="WP_115492871.1">
    <property type="nucleotide sequence ID" value="NZ_JACHWW010000001.1"/>
</dbReference>
<comment type="caution">
    <text evidence="1">The sequence shown here is derived from an EMBL/GenBank/DDBJ whole genome shotgun (WGS) entry which is preliminary data.</text>
</comment>
<keyword evidence="2" id="KW-1185">Reference proteome</keyword>
<name>A0A395LP19_9SPHN</name>
<dbReference type="OrthoDB" id="9806326at2"/>
<gene>
    <name evidence="1" type="ORF">DL238_10450</name>
</gene>
<dbReference type="CDD" id="cd14789">
    <property type="entry name" value="Tiki"/>
    <property type="match status" value="1"/>
</dbReference>
<dbReference type="EMBL" id="QRBB01000001">
    <property type="protein sequence ID" value="RDS78652.1"/>
    <property type="molecule type" value="Genomic_DNA"/>
</dbReference>
<dbReference type="Proteomes" id="UP000254101">
    <property type="component" value="Unassembled WGS sequence"/>
</dbReference>
<proteinExistence type="predicted"/>
<organism evidence="1 2">
    <name type="scientific">Alteriqipengyuania lutimaris</name>
    <dbReference type="NCBI Taxonomy" id="1538146"/>
    <lineage>
        <taxon>Bacteria</taxon>
        <taxon>Pseudomonadati</taxon>
        <taxon>Pseudomonadota</taxon>
        <taxon>Alphaproteobacteria</taxon>
        <taxon>Sphingomonadales</taxon>
        <taxon>Erythrobacteraceae</taxon>
        <taxon>Alteriqipengyuania</taxon>
    </lineage>
</organism>
<dbReference type="InterPro" id="IPR002816">
    <property type="entry name" value="TraB/PrgY/GumN_fam"/>
</dbReference>
<dbReference type="PROSITE" id="PS51257">
    <property type="entry name" value="PROKAR_LIPOPROTEIN"/>
    <property type="match status" value="1"/>
</dbReference>
<protein>
    <submittedName>
        <fullName evidence="1">TraB/GumN family protein</fullName>
    </submittedName>
</protein>
<accession>A0A395LP19</accession>
<reference evidence="1 2" key="1">
    <citation type="submission" date="2018-07" db="EMBL/GenBank/DDBJ databases">
        <title>Erythrobacter nanhaiensis sp. nov., a novel member of the genus Erythrobacter isolated from the South China Sea.</title>
        <authorList>
            <person name="Chen X."/>
            <person name="Liu J."/>
        </authorList>
    </citation>
    <scope>NUCLEOTIDE SEQUENCE [LARGE SCALE GENOMIC DNA]</scope>
    <source>
        <strain evidence="1 2">S-5</strain>
    </source>
</reference>
<dbReference type="Pfam" id="PF01963">
    <property type="entry name" value="TraB_PrgY_gumN"/>
    <property type="match status" value="1"/>
</dbReference>
<dbReference type="AlphaFoldDB" id="A0A395LP19"/>
<evidence type="ECO:0000313" key="1">
    <source>
        <dbReference type="EMBL" id="RDS78652.1"/>
    </source>
</evidence>
<dbReference type="PANTHER" id="PTHR40590">
    <property type="entry name" value="CYTOPLASMIC PROTEIN-RELATED"/>
    <property type="match status" value="1"/>
</dbReference>
<dbReference type="InterPro" id="IPR047111">
    <property type="entry name" value="YbaP-like"/>
</dbReference>
<dbReference type="PANTHER" id="PTHR40590:SF1">
    <property type="entry name" value="CYTOPLASMIC PROTEIN"/>
    <property type="match status" value="1"/>
</dbReference>
<evidence type="ECO:0000313" key="2">
    <source>
        <dbReference type="Proteomes" id="UP000254101"/>
    </source>
</evidence>
<sequence>MSLRPALLAFLACLVAACGQPDGRENGGAETANPLLWEVARVDGGDDAGQVEGWLLGTIHALPDDVKWRGGAVDDVVAQADVLAVEIAELDDGHAMAAAFLPLATSAGLPPLTARVAQDQRAQLTELVDDSSYSLRDFARIESWGAALMLAQAVRTRADPANGVDRALIEEFSDREVIELEGAKAQFAAFDGLSQNAQRTMLSSIVEESQSDPDVLARPIDLYLAGDVAGLERLSHEGMLADPEIRTALLTRRNAEWLAKIEPLLRRGERPLIAVGAAHMLGEDGLVALLEARGYRVTRLN</sequence>